<sequence length="239" mass="27558">MSPQLKPRVVSRDEWLDARKSLLEKEKEHTRANDALNAMRRELPMVEVDKNYTFESLDGERVTLADLFEGHPQLIVYHFMFGPDQEEGCRGCCHVGESLPNVNHLRLKNTNLVCVSRAPIENLAPFKEKNGWKWPWYSCGGTTFNYDFHASNDESVGPMEINFRSKDETERLGKTWYEGDVPGYSVFFKDEHGNIYHSYSTWARGGEKVLPTMHLLDMTPLGRQIGMNGPAEFKLSYEY</sequence>
<dbReference type="SUPFAM" id="SSF52833">
    <property type="entry name" value="Thioredoxin-like"/>
    <property type="match status" value="1"/>
</dbReference>
<accession>A0A0B7KNV9</accession>
<proteinExistence type="predicted"/>
<dbReference type="AlphaFoldDB" id="A0A0B7KNV9"/>
<gene>
    <name evidence="1" type="ORF">BN869_000012524_1</name>
    <name evidence="2" type="ORF">IM811_017969</name>
</gene>
<dbReference type="EMBL" id="JADCTT010000009">
    <property type="protein sequence ID" value="KAF9748464.1"/>
    <property type="molecule type" value="Genomic_DNA"/>
</dbReference>
<reference evidence="1" key="1">
    <citation type="submission" date="2015-01" db="EMBL/GenBank/DDBJ databases">
        <authorList>
            <person name="Durling Mikael"/>
        </authorList>
    </citation>
    <scope>NUCLEOTIDE SEQUENCE</scope>
</reference>
<evidence type="ECO:0008006" key="3">
    <source>
        <dbReference type="Google" id="ProtNLM"/>
    </source>
</evidence>
<name>A0A0B7KNV9_BIOOC</name>
<organism evidence="1">
    <name type="scientific">Bionectria ochroleuca</name>
    <name type="common">Gliocladium roseum</name>
    <dbReference type="NCBI Taxonomy" id="29856"/>
    <lineage>
        <taxon>Eukaryota</taxon>
        <taxon>Fungi</taxon>
        <taxon>Dikarya</taxon>
        <taxon>Ascomycota</taxon>
        <taxon>Pezizomycotina</taxon>
        <taxon>Sordariomycetes</taxon>
        <taxon>Hypocreomycetidae</taxon>
        <taxon>Hypocreales</taxon>
        <taxon>Bionectriaceae</taxon>
        <taxon>Clonostachys</taxon>
    </lineage>
</organism>
<reference evidence="2" key="2">
    <citation type="submission" date="2020-10" db="EMBL/GenBank/DDBJ databases">
        <title>High-Quality Genome Resource of Clonostachys rosea strain S41 by Oxford Nanopore Long-Read Sequencing.</title>
        <authorList>
            <person name="Wang H."/>
        </authorList>
    </citation>
    <scope>NUCLEOTIDE SEQUENCE</scope>
    <source>
        <strain evidence="2">S41</strain>
    </source>
</reference>
<evidence type="ECO:0000313" key="2">
    <source>
        <dbReference type="EMBL" id="KAF9748464.1"/>
    </source>
</evidence>
<dbReference type="Proteomes" id="UP000616885">
    <property type="component" value="Unassembled WGS sequence"/>
</dbReference>
<protein>
    <recommendedName>
        <fullName evidence="3">DUF899 domain-containing protein</fullName>
    </recommendedName>
</protein>
<evidence type="ECO:0000313" key="1">
    <source>
        <dbReference type="EMBL" id="CEO56466.1"/>
    </source>
</evidence>
<dbReference type="InterPro" id="IPR010296">
    <property type="entry name" value="DUF899_thioredox"/>
</dbReference>
<dbReference type="InterPro" id="IPR036249">
    <property type="entry name" value="Thioredoxin-like_sf"/>
</dbReference>
<dbReference type="Pfam" id="PF05988">
    <property type="entry name" value="DUF899"/>
    <property type="match status" value="1"/>
</dbReference>
<dbReference type="Gene3D" id="3.40.30.10">
    <property type="entry name" value="Glutaredoxin"/>
    <property type="match status" value="1"/>
</dbReference>
<dbReference type="EMBL" id="CDPU01000067">
    <property type="protein sequence ID" value="CEO56466.1"/>
    <property type="molecule type" value="Genomic_DNA"/>
</dbReference>